<dbReference type="InterPro" id="IPR023395">
    <property type="entry name" value="MCP_dom_sf"/>
</dbReference>
<comment type="similarity">
    <text evidence="2 10">Belongs to the mitochondrial carrier (TC 2.A.29) family.</text>
</comment>
<evidence type="ECO:0000256" key="2">
    <source>
        <dbReference type="ARBA" id="ARBA00006375"/>
    </source>
</evidence>
<feature type="repeat" description="Solcar" evidence="9">
    <location>
        <begin position="14"/>
        <end position="104"/>
    </location>
</feature>
<feature type="repeat" description="Solcar" evidence="9">
    <location>
        <begin position="114"/>
        <end position="246"/>
    </location>
</feature>
<dbReference type="Proteomes" id="UP001497522">
    <property type="component" value="Chromosome 2"/>
</dbReference>
<reference evidence="11 12" key="1">
    <citation type="submission" date="2024-03" db="EMBL/GenBank/DDBJ databases">
        <authorList>
            <consortium name="ELIXIR-Norway"/>
            <consortium name="Elixir Norway"/>
        </authorList>
    </citation>
    <scope>NUCLEOTIDE SEQUENCE [LARGE SCALE GENOMIC DNA]</scope>
</reference>
<dbReference type="PANTHER" id="PTHR45624">
    <property type="entry name" value="MITOCHONDRIAL BASIC AMINO ACIDS TRANSPORTER-RELATED"/>
    <property type="match status" value="1"/>
</dbReference>
<evidence type="ECO:0008006" key="13">
    <source>
        <dbReference type="Google" id="ProtNLM"/>
    </source>
</evidence>
<evidence type="ECO:0000256" key="8">
    <source>
        <dbReference type="ARBA" id="ARBA00023136"/>
    </source>
</evidence>
<evidence type="ECO:0000256" key="3">
    <source>
        <dbReference type="ARBA" id="ARBA00022448"/>
    </source>
</evidence>
<gene>
    <name evidence="11" type="ORF">CSSPJE1EN2_LOCUS13388</name>
</gene>
<organism evidence="11 12">
    <name type="scientific">Sphagnum jensenii</name>
    <dbReference type="NCBI Taxonomy" id="128206"/>
    <lineage>
        <taxon>Eukaryota</taxon>
        <taxon>Viridiplantae</taxon>
        <taxon>Streptophyta</taxon>
        <taxon>Embryophyta</taxon>
        <taxon>Bryophyta</taxon>
        <taxon>Sphagnophytina</taxon>
        <taxon>Sphagnopsida</taxon>
        <taxon>Sphagnales</taxon>
        <taxon>Sphagnaceae</taxon>
        <taxon>Sphagnum</taxon>
    </lineage>
</organism>
<evidence type="ECO:0000256" key="4">
    <source>
        <dbReference type="ARBA" id="ARBA00022692"/>
    </source>
</evidence>
<evidence type="ECO:0000313" key="11">
    <source>
        <dbReference type="EMBL" id="CAK9870720.1"/>
    </source>
</evidence>
<keyword evidence="4 9" id="KW-0812">Transmembrane</keyword>
<evidence type="ECO:0000256" key="7">
    <source>
        <dbReference type="ARBA" id="ARBA00023128"/>
    </source>
</evidence>
<comment type="subcellular location">
    <subcellularLocation>
        <location evidence="1">Mitochondrion membrane</location>
        <topology evidence="1">Multi-pass membrane protein</topology>
    </subcellularLocation>
</comment>
<dbReference type="Pfam" id="PF00153">
    <property type="entry name" value="Mito_carr"/>
    <property type="match status" value="2"/>
</dbReference>
<keyword evidence="8 9" id="KW-0472">Membrane</keyword>
<evidence type="ECO:0000313" key="12">
    <source>
        <dbReference type="Proteomes" id="UP001497522"/>
    </source>
</evidence>
<accession>A0ABP1B6B9</accession>
<evidence type="ECO:0000256" key="1">
    <source>
        <dbReference type="ARBA" id="ARBA00004225"/>
    </source>
</evidence>
<evidence type="ECO:0000256" key="9">
    <source>
        <dbReference type="PROSITE-ProRule" id="PRU00282"/>
    </source>
</evidence>
<proteinExistence type="inferred from homology"/>
<evidence type="ECO:0000256" key="6">
    <source>
        <dbReference type="ARBA" id="ARBA00022989"/>
    </source>
</evidence>
<dbReference type="Gene3D" id="1.50.40.10">
    <property type="entry name" value="Mitochondrial carrier domain"/>
    <property type="match status" value="2"/>
</dbReference>
<evidence type="ECO:0000256" key="10">
    <source>
        <dbReference type="RuleBase" id="RU000488"/>
    </source>
</evidence>
<dbReference type="PRINTS" id="PR00926">
    <property type="entry name" value="MITOCARRIER"/>
</dbReference>
<dbReference type="PANTHER" id="PTHR45624:SF36">
    <property type="entry name" value="S-ADENOSYLMETHIONINE CARRIER 2, CHLOROPLASTIC-RELATED"/>
    <property type="match status" value="1"/>
</dbReference>
<dbReference type="InterPro" id="IPR050567">
    <property type="entry name" value="Mitochondrial_Carrier"/>
</dbReference>
<protein>
    <recommendedName>
        <fullName evidence="13">Mitochondrial carrier protein</fullName>
    </recommendedName>
</protein>
<name>A0ABP1B6B9_9BRYO</name>
<dbReference type="SUPFAM" id="SSF103506">
    <property type="entry name" value="Mitochondrial carrier"/>
    <property type="match status" value="1"/>
</dbReference>
<dbReference type="EMBL" id="OZ023703">
    <property type="protein sequence ID" value="CAK9870720.1"/>
    <property type="molecule type" value="Genomic_DNA"/>
</dbReference>
<keyword evidence="3 10" id="KW-0813">Transport</keyword>
<dbReference type="PROSITE" id="PS50920">
    <property type="entry name" value="SOLCAR"/>
    <property type="match status" value="2"/>
</dbReference>
<keyword evidence="5" id="KW-0677">Repeat</keyword>
<dbReference type="InterPro" id="IPR002067">
    <property type="entry name" value="MCP"/>
</dbReference>
<dbReference type="InterPro" id="IPR018108">
    <property type="entry name" value="MCP_transmembrane"/>
</dbReference>
<keyword evidence="6" id="KW-1133">Transmembrane helix</keyword>
<evidence type="ECO:0000256" key="5">
    <source>
        <dbReference type="ARBA" id="ARBA00022737"/>
    </source>
</evidence>
<keyword evidence="12" id="KW-1185">Reference proteome</keyword>
<keyword evidence="7" id="KW-0496">Mitochondrion</keyword>
<sequence>MALNKYKLEDYRNALVARQGLAAAAAIASEAAVSYPLDTVKALVQVSANAGKNGVANGGKAWEMAVLVMRVGVPGAYGGAGWQLLGRLPVLGARFGVYQLSSAFVTDGRGSNDMTVSEASLAGLFTGCVESLVATPFDFLKTRRQLTAVTHSLDPLYTPKANWAQVMESLAGLPATHPNMISSLQKYPWLANGTGHPPIVRDMVGIRQIIDVEGWKVLWRGFRPGLFRDATYAGFFFGSWEFLCEFLLEHKAYYMDEPPRSLEDIDPLTPWQLSVTAGLAASVAAVASHPMDTAKTRSQATVLPKHVAMERKLLKWVTRPGNFLQRTLGIIPFDQPLLLKGLGIRTAQHGLAMAALVGTYHTVLQYLLH</sequence>